<reference evidence="2 3" key="1">
    <citation type="submission" date="2024-02" db="EMBL/GenBank/DDBJ databases">
        <authorList>
            <person name="Daric V."/>
            <person name="Darras S."/>
        </authorList>
    </citation>
    <scope>NUCLEOTIDE SEQUENCE [LARGE SCALE GENOMIC DNA]</scope>
</reference>
<evidence type="ECO:0000256" key="1">
    <source>
        <dbReference type="SAM" id="MobiDB-lite"/>
    </source>
</evidence>
<evidence type="ECO:0000313" key="3">
    <source>
        <dbReference type="Proteomes" id="UP001642483"/>
    </source>
</evidence>
<feature type="compositionally biased region" description="Polar residues" evidence="1">
    <location>
        <begin position="40"/>
        <end position="50"/>
    </location>
</feature>
<name>A0ABP0G8I5_CLALP</name>
<gene>
    <name evidence="2" type="ORF">CVLEPA_LOCUS18346</name>
</gene>
<organism evidence="2 3">
    <name type="scientific">Clavelina lepadiformis</name>
    <name type="common">Light-bulb sea squirt</name>
    <name type="synonym">Ascidia lepadiformis</name>
    <dbReference type="NCBI Taxonomy" id="159417"/>
    <lineage>
        <taxon>Eukaryota</taxon>
        <taxon>Metazoa</taxon>
        <taxon>Chordata</taxon>
        <taxon>Tunicata</taxon>
        <taxon>Ascidiacea</taxon>
        <taxon>Aplousobranchia</taxon>
        <taxon>Clavelinidae</taxon>
        <taxon>Clavelina</taxon>
    </lineage>
</organism>
<sequence>MSVRSNASVASTPSVSSSSDPLLTSHRLMVPSNKPHPFTRRSSLGSLTSPHHSRQGGLRRRRLSQRKFTSFRDVQLSVSVYYLFESLYT</sequence>
<dbReference type="EMBL" id="CAWYQH010000102">
    <property type="protein sequence ID" value="CAK8686415.1"/>
    <property type="molecule type" value="Genomic_DNA"/>
</dbReference>
<feature type="compositionally biased region" description="Basic residues" evidence="1">
    <location>
        <begin position="51"/>
        <end position="61"/>
    </location>
</feature>
<proteinExistence type="predicted"/>
<protein>
    <submittedName>
        <fullName evidence="2">Uncharacterized protein</fullName>
    </submittedName>
</protein>
<feature type="compositionally biased region" description="Low complexity" evidence="1">
    <location>
        <begin position="1"/>
        <end position="25"/>
    </location>
</feature>
<evidence type="ECO:0000313" key="2">
    <source>
        <dbReference type="EMBL" id="CAK8686415.1"/>
    </source>
</evidence>
<feature type="region of interest" description="Disordered" evidence="1">
    <location>
        <begin position="1"/>
        <end position="61"/>
    </location>
</feature>
<comment type="caution">
    <text evidence="2">The sequence shown here is derived from an EMBL/GenBank/DDBJ whole genome shotgun (WGS) entry which is preliminary data.</text>
</comment>
<dbReference type="Proteomes" id="UP001642483">
    <property type="component" value="Unassembled WGS sequence"/>
</dbReference>
<keyword evidence="3" id="KW-1185">Reference proteome</keyword>
<accession>A0ABP0G8I5</accession>